<dbReference type="PANTHER" id="PTHR48081:SF8">
    <property type="entry name" value="ALPHA_BETA HYDROLASE FOLD-3 DOMAIN-CONTAINING PROTEIN-RELATED"/>
    <property type="match status" value="1"/>
</dbReference>
<evidence type="ECO:0000313" key="5">
    <source>
        <dbReference type="Proteomes" id="UP001209878"/>
    </source>
</evidence>
<proteinExistence type="predicted"/>
<gene>
    <name evidence="4" type="ORF">NP493_1834g00013</name>
</gene>
<dbReference type="PANTHER" id="PTHR48081">
    <property type="entry name" value="AB HYDROLASE SUPERFAMILY PROTEIN C4A8.06C"/>
    <property type="match status" value="1"/>
</dbReference>
<keyword evidence="1" id="KW-0378">Hydrolase</keyword>
<keyword evidence="5" id="KW-1185">Reference proteome</keyword>
<evidence type="ECO:0000313" key="4">
    <source>
        <dbReference type="EMBL" id="KAK2157947.1"/>
    </source>
</evidence>
<reference evidence="4" key="1">
    <citation type="journal article" date="2023" name="Mol. Biol. Evol.">
        <title>Third-Generation Sequencing Reveals the Adaptive Role of the Epigenome in Three Deep-Sea Polychaetes.</title>
        <authorList>
            <person name="Perez M."/>
            <person name="Aroh O."/>
            <person name="Sun Y."/>
            <person name="Lan Y."/>
            <person name="Juniper S.K."/>
            <person name="Young C.R."/>
            <person name="Angers B."/>
            <person name="Qian P.Y."/>
        </authorList>
    </citation>
    <scope>NUCLEOTIDE SEQUENCE</scope>
    <source>
        <strain evidence="4">R07B-5</strain>
    </source>
</reference>
<feature type="domain" description="Alpha/beta hydrolase fold-3" evidence="3">
    <location>
        <begin position="357"/>
        <end position="423"/>
    </location>
</feature>
<protein>
    <recommendedName>
        <fullName evidence="3">Alpha/beta hydrolase fold-3 domain-containing protein</fullName>
    </recommendedName>
</protein>
<dbReference type="Pfam" id="PF07859">
    <property type="entry name" value="Abhydrolase_3"/>
    <property type="match status" value="2"/>
</dbReference>
<dbReference type="InterPro" id="IPR013094">
    <property type="entry name" value="AB_hydrolase_3"/>
</dbReference>
<accession>A0AAD9JRN6</accession>
<dbReference type="SUPFAM" id="SSF53474">
    <property type="entry name" value="alpha/beta-Hydrolases"/>
    <property type="match status" value="1"/>
</dbReference>
<evidence type="ECO:0000259" key="3">
    <source>
        <dbReference type="Pfam" id="PF07859"/>
    </source>
</evidence>
<name>A0AAD9JRN6_RIDPI</name>
<feature type="domain" description="Alpha/beta hydrolase fold-3" evidence="3">
    <location>
        <begin position="163"/>
        <end position="315"/>
    </location>
</feature>
<dbReference type="InterPro" id="IPR029058">
    <property type="entry name" value="AB_hydrolase_fold"/>
</dbReference>
<feature type="signal peptide" evidence="2">
    <location>
        <begin position="1"/>
        <end position="21"/>
    </location>
</feature>
<organism evidence="4 5">
    <name type="scientific">Ridgeia piscesae</name>
    <name type="common">Tubeworm</name>
    <dbReference type="NCBI Taxonomy" id="27915"/>
    <lineage>
        <taxon>Eukaryota</taxon>
        <taxon>Metazoa</taxon>
        <taxon>Spiralia</taxon>
        <taxon>Lophotrochozoa</taxon>
        <taxon>Annelida</taxon>
        <taxon>Polychaeta</taxon>
        <taxon>Sedentaria</taxon>
        <taxon>Canalipalpata</taxon>
        <taxon>Sabellida</taxon>
        <taxon>Siboglinidae</taxon>
        <taxon>Ridgeia</taxon>
    </lineage>
</organism>
<dbReference type="Proteomes" id="UP001209878">
    <property type="component" value="Unassembled WGS sequence"/>
</dbReference>
<dbReference type="GO" id="GO:0016787">
    <property type="term" value="F:hydrolase activity"/>
    <property type="evidence" value="ECO:0007669"/>
    <property type="project" value="UniProtKB-KW"/>
</dbReference>
<comment type="caution">
    <text evidence="4">The sequence shown here is derived from an EMBL/GenBank/DDBJ whole genome shotgun (WGS) entry which is preliminary data.</text>
</comment>
<evidence type="ECO:0000256" key="2">
    <source>
        <dbReference type="SAM" id="SignalP"/>
    </source>
</evidence>
<dbReference type="InterPro" id="IPR050300">
    <property type="entry name" value="GDXG_lipolytic_enzyme"/>
</dbReference>
<dbReference type="Gene3D" id="3.40.50.1820">
    <property type="entry name" value="alpha/beta hydrolase"/>
    <property type="match status" value="1"/>
</dbReference>
<dbReference type="AlphaFoldDB" id="A0AAD9JRN6"/>
<keyword evidence="2" id="KW-0732">Signal</keyword>
<feature type="chain" id="PRO_5042181150" description="Alpha/beta hydrolase fold-3 domain-containing protein" evidence="2">
    <location>
        <begin position="22"/>
        <end position="453"/>
    </location>
</feature>
<dbReference type="EMBL" id="JAODUO010001835">
    <property type="protein sequence ID" value="KAK2157947.1"/>
    <property type="molecule type" value="Genomic_DNA"/>
</dbReference>
<evidence type="ECO:0000256" key="1">
    <source>
        <dbReference type="ARBA" id="ARBA00022801"/>
    </source>
</evidence>
<sequence length="453" mass="51413">MSPMSTAATVWVLMNIGILQTISEFSHWPMSLHRRTAFERCLESRVFPFPLPRGRFPWTPDVFHKFLTKFTFSEEFDEPEKYRSSYSVQRQVKIWADILKCLGHEAHTAIIIRHMIAIQPQSGPQPGQPLVDPFLKVTHDTFDGVKVIVYQPTSVKSSLRGGLVYMYAGGWALGSAEIVDTNMRRLAKTSNIVIVSVDYRRAPEHIFPAPLDDVVKATKYFMRCACKFGVNRNRIAIGGESSGGTLAAAVTLKFRNTNWRPRIKLQVLLYPPLQTIDFMTPSYLENACNGDLDHSKIRGFWLWYAFGNVTDLPLVDFSRNCHTTAAAKARYGRLLPWSALPDTSEKPSQRRLSKSCRRPNKSLWSKVKSTFTDQYFAPLMARNMRRLPEALIITVKDDVLRDDGIMYARRLKDAGVKVTSAMFSAPHNIFALPEGNVTKTIALEISDFLNSRL</sequence>